<keyword evidence="2" id="KW-0812">Transmembrane</keyword>
<reference evidence="3 4" key="2">
    <citation type="submission" date="2020-03" db="EMBL/GenBank/DDBJ databases">
        <title>Bacillus aquiflavi sp. nov., isolated from yellow water of strong flavor Chinese baijiu in Yibin region of China.</title>
        <authorList>
            <person name="Xie J."/>
        </authorList>
    </citation>
    <scope>NUCLEOTIDE SEQUENCE [LARGE SCALE GENOMIC DNA]</scope>
    <source>
        <strain evidence="3 4">Gsoil 114</strain>
    </source>
</reference>
<feature type="region of interest" description="Disordered" evidence="1">
    <location>
        <begin position="173"/>
        <end position="369"/>
    </location>
</feature>
<keyword evidence="4" id="KW-1185">Reference proteome</keyword>
<evidence type="ECO:0000256" key="1">
    <source>
        <dbReference type="SAM" id="MobiDB-lite"/>
    </source>
</evidence>
<gene>
    <name evidence="3" type="primary">spoIIR</name>
    <name evidence="3" type="ORF">G4D61_00265</name>
</gene>
<feature type="compositionally biased region" description="Basic and acidic residues" evidence="1">
    <location>
        <begin position="340"/>
        <end position="351"/>
    </location>
</feature>
<accession>A0A6M0P3C9</accession>
<dbReference type="PANTHER" id="PTHR47666:SF1">
    <property type="entry name" value="PROTEIN VASCULAR ASSOCIATED DEATH 1, CHLOROPLASTIC"/>
    <property type="match status" value="1"/>
</dbReference>
<proteinExistence type="predicted"/>
<dbReference type="PANTHER" id="PTHR47666">
    <property type="entry name" value="PROTEIN VASCULAR ASSOCIATED DEATH 1, CHLOROPLASTIC"/>
    <property type="match status" value="1"/>
</dbReference>
<dbReference type="Pfam" id="PF09551">
    <property type="entry name" value="Spore_II_R"/>
    <property type="match status" value="1"/>
</dbReference>
<feature type="compositionally biased region" description="Polar residues" evidence="1">
    <location>
        <begin position="200"/>
        <end position="212"/>
    </location>
</feature>
<reference evidence="3 4" key="1">
    <citation type="submission" date="2020-02" db="EMBL/GenBank/DDBJ databases">
        <authorList>
            <person name="Feng H."/>
        </authorList>
    </citation>
    <scope>NUCLEOTIDE SEQUENCE [LARGE SCALE GENOMIC DNA]</scope>
    <source>
        <strain evidence="3 4">Gsoil 114</strain>
    </source>
</reference>
<dbReference type="AlphaFoldDB" id="A0A6M0P3C9"/>
<organism evidence="3 4">
    <name type="scientific">Heyndrickxia ginsengihumi</name>
    <dbReference type="NCBI Taxonomy" id="363870"/>
    <lineage>
        <taxon>Bacteria</taxon>
        <taxon>Bacillati</taxon>
        <taxon>Bacillota</taxon>
        <taxon>Bacilli</taxon>
        <taxon>Bacillales</taxon>
        <taxon>Bacillaceae</taxon>
        <taxon>Heyndrickxia</taxon>
    </lineage>
</organism>
<keyword evidence="2" id="KW-1133">Transmembrane helix</keyword>
<dbReference type="NCBIfam" id="TIGR02837">
    <property type="entry name" value="spore_II_R"/>
    <property type="match status" value="1"/>
</dbReference>
<evidence type="ECO:0000256" key="2">
    <source>
        <dbReference type="SAM" id="Phobius"/>
    </source>
</evidence>
<feature type="compositionally biased region" description="Low complexity" evidence="1">
    <location>
        <begin position="259"/>
        <end position="269"/>
    </location>
</feature>
<sequence>MKRKSTVRLYILLLSIGTILSLYLPKQEVVAKDSVVIPKDAIRLRILANSDKPQDQAVKRKIRDAVNANISKWVKNIKSKQEAKQVIQSHLPEIEKIATKVMHKEHMNQSVHVTLGKVDFPTKLYGQYLYPAGKYDAVLITLGEGKGANWWCVLYPPLCFLDFSNGLAVSKGFEDDSNEEKHHTQETKKTQQKNKKVQDTEQTQANEQSGGTEQAGKGQQHRETDQSQASEQSTETDQSQESQQNTGAEQTQANEQHTETNQSQESQQSTEREQAQADQQNAGTEQPQENQQSQETDQVQAQQSKENQQSKTEQQQNSAKHSNSSTDDGVKKSSSVALNKTERNTKKKEVSKSNAQSPVYNDQDEGEIQKKMLIVEVIKHLF</sequence>
<dbReference type="Proteomes" id="UP000476934">
    <property type="component" value="Unassembled WGS sequence"/>
</dbReference>
<protein>
    <submittedName>
        <fullName evidence="3">Stage II sporulation protein R</fullName>
    </submittedName>
</protein>
<feature type="compositionally biased region" description="Polar residues" evidence="1">
    <location>
        <begin position="277"/>
        <end position="338"/>
    </location>
</feature>
<evidence type="ECO:0000313" key="4">
    <source>
        <dbReference type="Proteomes" id="UP000476934"/>
    </source>
</evidence>
<feature type="compositionally biased region" description="Polar residues" evidence="1">
    <location>
        <begin position="245"/>
        <end position="254"/>
    </location>
</feature>
<comment type="caution">
    <text evidence="3">The sequence shown here is derived from an EMBL/GenBank/DDBJ whole genome shotgun (WGS) entry which is preliminary data.</text>
</comment>
<name>A0A6M0P3C9_9BACI</name>
<evidence type="ECO:0000313" key="3">
    <source>
        <dbReference type="EMBL" id="NEY18400.1"/>
    </source>
</evidence>
<dbReference type="InterPro" id="IPR014202">
    <property type="entry name" value="Spore_II_R"/>
</dbReference>
<dbReference type="EMBL" id="JAAIWK010000001">
    <property type="protein sequence ID" value="NEY18400.1"/>
    <property type="molecule type" value="Genomic_DNA"/>
</dbReference>
<keyword evidence="2" id="KW-0472">Membrane</keyword>
<feature type="compositionally biased region" description="Low complexity" evidence="1">
    <location>
        <begin position="226"/>
        <end position="244"/>
    </location>
</feature>
<feature type="compositionally biased region" description="Basic and acidic residues" evidence="1">
    <location>
        <begin position="179"/>
        <end position="189"/>
    </location>
</feature>
<feature type="transmembrane region" description="Helical" evidence="2">
    <location>
        <begin position="7"/>
        <end position="24"/>
    </location>
</feature>